<dbReference type="GO" id="GO:0019877">
    <property type="term" value="P:diaminopimelate biosynthetic process"/>
    <property type="evidence" value="ECO:0007669"/>
    <property type="project" value="UniProtKB-ARBA"/>
</dbReference>
<dbReference type="Gene3D" id="3.30.70.360">
    <property type="match status" value="1"/>
</dbReference>
<protein>
    <submittedName>
        <fullName evidence="4">M20 family metallopeptidase</fullName>
    </submittedName>
</protein>
<dbReference type="PANTHER" id="PTHR11014:SF63">
    <property type="entry name" value="METALLOPEPTIDASE, PUTATIVE (AFU_ORTHOLOGUE AFUA_6G09600)-RELATED"/>
    <property type="match status" value="1"/>
</dbReference>
<dbReference type="CDD" id="cd03886">
    <property type="entry name" value="M20_Acy1"/>
    <property type="match status" value="1"/>
</dbReference>
<dbReference type="GO" id="GO:0046872">
    <property type="term" value="F:metal ion binding"/>
    <property type="evidence" value="ECO:0007669"/>
    <property type="project" value="UniProtKB-KW"/>
</dbReference>
<keyword evidence="2" id="KW-0464">Manganese</keyword>
<dbReference type="NCBIfam" id="TIGR01891">
    <property type="entry name" value="amidohydrolases"/>
    <property type="match status" value="1"/>
</dbReference>
<evidence type="ECO:0000256" key="2">
    <source>
        <dbReference type="PIRSR" id="PIRSR005962-1"/>
    </source>
</evidence>
<keyword evidence="2" id="KW-0479">Metal-binding</keyword>
<dbReference type="Pfam" id="PF07687">
    <property type="entry name" value="M20_dimer"/>
    <property type="match status" value="1"/>
</dbReference>
<accession>A0AAU1M2V8</accession>
<dbReference type="AlphaFoldDB" id="A0AAU1M2V8"/>
<feature type="binding site" evidence="2">
    <location>
        <position position="104"/>
    </location>
    <ligand>
        <name>Mn(2+)</name>
        <dbReference type="ChEBI" id="CHEBI:29035"/>
        <label>2</label>
    </ligand>
</feature>
<dbReference type="SUPFAM" id="SSF53187">
    <property type="entry name" value="Zn-dependent exopeptidases"/>
    <property type="match status" value="1"/>
</dbReference>
<evidence type="ECO:0000313" key="4">
    <source>
        <dbReference type="EMBL" id="WTQ77822.1"/>
    </source>
</evidence>
<dbReference type="EMBL" id="CP108169">
    <property type="protein sequence ID" value="WTQ77822.1"/>
    <property type="molecule type" value="Genomic_DNA"/>
</dbReference>
<feature type="binding site" evidence="2">
    <location>
        <position position="166"/>
    </location>
    <ligand>
        <name>Mn(2+)</name>
        <dbReference type="ChEBI" id="CHEBI:29035"/>
        <label>2</label>
    </ligand>
</feature>
<dbReference type="FunFam" id="3.30.70.360:FF:000001">
    <property type="entry name" value="N-acetyldiaminopimelate deacetylase"/>
    <property type="match status" value="1"/>
</dbReference>
<evidence type="ECO:0000259" key="3">
    <source>
        <dbReference type="Pfam" id="PF07687"/>
    </source>
</evidence>
<organism evidence="4">
    <name type="scientific">Streptomyces sp. NBC_00148</name>
    <dbReference type="NCBI Taxonomy" id="2903626"/>
    <lineage>
        <taxon>Bacteria</taxon>
        <taxon>Bacillati</taxon>
        <taxon>Actinomycetota</taxon>
        <taxon>Actinomycetes</taxon>
        <taxon>Kitasatosporales</taxon>
        <taxon>Streptomycetaceae</taxon>
        <taxon>Streptomyces</taxon>
    </lineage>
</organism>
<evidence type="ECO:0000256" key="1">
    <source>
        <dbReference type="ARBA" id="ARBA00022801"/>
    </source>
</evidence>
<feature type="domain" description="Peptidase M20 dimerisation" evidence="3">
    <location>
        <begin position="184"/>
        <end position="282"/>
    </location>
</feature>
<reference evidence="4" key="1">
    <citation type="submission" date="2022-10" db="EMBL/GenBank/DDBJ databases">
        <title>The complete genomes of actinobacterial strains from the NBC collection.</title>
        <authorList>
            <person name="Joergensen T.S."/>
            <person name="Alvarez Arevalo M."/>
            <person name="Sterndorff E.B."/>
            <person name="Faurdal D."/>
            <person name="Vuksanovic O."/>
            <person name="Mourched A.-S."/>
            <person name="Charusanti P."/>
            <person name="Shaw S."/>
            <person name="Blin K."/>
            <person name="Weber T."/>
        </authorList>
    </citation>
    <scope>NUCLEOTIDE SEQUENCE</scope>
    <source>
        <strain evidence="4">NBC_00148</strain>
    </source>
</reference>
<feature type="binding site" evidence="2">
    <location>
        <position position="368"/>
    </location>
    <ligand>
        <name>Mn(2+)</name>
        <dbReference type="ChEBI" id="CHEBI:29035"/>
        <label>2</label>
    </ligand>
</feature>
<dbReference type="InterPro" id="IPR036264">
    <property type="entry name" value="Bact_exopeptidase_dim_dom"/>
</dbReference>
<dbReference type="InterPro" id="IPR011650">
    <property type="entry name" value="Peptidase_M20_dimer"/>
</dbReference>
<gene>
    <name evidence="4" type="ORF">OG222_33830</name>
</gene>
<sequence>MTTYRQRAESMTAELVELRHSLHREPETGLQLPLTQAKVLEALNGLPLDITTGKQLSSVTAVLRGDRPGPAVLLRGDMDALPVQELADVPYASQVEGAMHACGHDQHTAMLVGAARLLSERRSELPGTVVFMFQPGEEGHDGAGLMIDEGVLEAAGEPLVGAYSVHVASNGAPLGMMGGRAGTATAGSAEFNVTVRGRGGHGSNPHQAADPLPVAAEMVTALQTLVTRTANAFDPVVVTVGTFHAGTKVNVIPADATFGATVRATSEKGMTAFLDRAEALCRGIAAAHGLTADVRSEVQYPAMVCASEAVDLGEEAAHALYGPDSYLRIQSANMASEDFARVVARVPGAQYMVSARPPDAAPDAAFNHSPYAVFDDGAIPVGTALLAEVADRRLRRG</sequence>
<proteinExistence type="predicted"/>
<dbReference type="InterPro" id="IPR017439">
    <property type="entry name" value="Amidohydrolase"/>
</dbReference>
<dbReference type="Pfam" id="PF01546">
    <property type="entry name" value="Peptidase_M20"/>
    <property type="match status" value="1"/>
</dbReference>
<keyword evidence="1" id="KW-0378">Hydrolase</keyword>
<dbReference type="SUPFAM" id="SSF55031">
    <property type="entry name" value="Bacterial exopeptidase dimerisation domain"/>
    <property type="match status" value="1"/>
</dbReference>
<dbReference type="GO" id="GO:0050118">
    <property type="term" value="F:N-acetyldiaminopimelate deacetylase activity"/>
    <property type="evidence" value="ECO:0007669"/>
    <property type="project" value="UniProtKB-ARBA"/>
</dbReference>
<name>A0AAU1M2V8_9ACTN</name>
<feature type="binding site" evidence="2">
    <location>
        <position position="138"/>
    </location>
    <ligand>
        <name>Mn(2+)</name>
        <dbReference type="ChEBI" id="CHEBI:29035"/>
        <label>2</label>
    </ligand>
</feature>
<comment type="cofactor">
    <cofactor evidence="2">
        <name>Mn(2+)</name>
        <dbReference type="ChEBI" id="CHEBI:29035"/>
    </cofactor>
    <text evidence="2">The Mn(2+) ion enhances activity.</text>
</comment>
<dbReference type="InterPro" id="IPR002933">
    <property type="entry name" value="Peptidase_M20"/>
</dbReference>
<feature type="binding site" evidence="2">
    <location>
        <position position="102"/>
    </location>
    <ligand>
        <name>Mn(2+)</name>
        <dbReference type="ChEBI" id="CHEBI:29035"/>
        <label>2</label>
    </ligand>
</feature>
<dbReference type="PIRSF" id="PIRSF005962">
    <property type="entry name" value="Pept_M20D_amidohydro"/>
    <property type="match status" value="1"/>
</dbReference>
<dbReference type="PANTHER" id="PTHR11014">
    <property type="entry name" value="PEPTIDASE M20 FAMILY MEMBER"/>
    <property type="match status" value="1"/>
</dbReference>
<dbReference type="Gene3D" id="3.40.630.10">
    <property type="entry name" value="Zn peptidases"/>
    <property type="match status" value="1"/>
</dbReference>